<dbReference type="InterPro" id="IPR002328">
    <property type="entry name" value="ADH_Zn_CS"/>
</dbReference>
<organism evidence="7 8">
    <name type="scientific">Steroidobacter agaridevorans</name>
    <dbReference type="NCBI Taxonomy" id="2695856"/>
    <lineage>
        <taxon>Bacteria</taxon>
        <taxon>Pseudomonadati</taxon>
        <taxon>Pseudomonadota</taxon>
        <taxon>Gammaproteobacteria</taxon>
        <taxon>Steroidobacterales</taxon>
        <taxon>Steroidobacteraceae</taxon>
        <taxon>Steroidobacter</taxon>
    </lineage>
</organism>
<dbReference type="PROSITE" id="PS00059">
    <property type="entry name" value="ADH_ZINC"/>
    <property type="match status" value="1"/>
</dbReference>
<keyword evidence="2 5" id="KW-0479">Metal-binding</keyword>
<evidence type="ECO:0000313" key="8">
    <source>
        <dbReference type="Proteomes" id="UP000445000"/>
    </source>
</evidence>
<dbReference type="CDD" id="cd08287">
    <property type="entry name" value="FDH_like_ADH3"/>
    <property type="match status" value="1"/>
</dbReference>
<gene>
    <name evidence="7" type="ORF">GCM10011487_40890</name>
</gene>
<dbReference type="SMART" id="SM00829">
    <property type="entry name" value="PKS_ER"/>
    <property type="match status" value="1"/>
</dbReference>
<evidence type="ECO:0000313" key="7">
    <source>
        <dbReference type="EMBL" id="GFE82089.1"/>
    </source>
</evidence>
<dbReference type="Proteomes" id="UP000445000">
    <property type="component" value="Unassembled WGS sequence"/>
</dbReference>
<keyword evidence="8" id="KW-1185">Reference proteome</keyword>
<reference evidence="8" key="1">
    <citation type="submission" date="2020-01" db="EMBL/GenBank/DDBJ databases">
        <title>'Steroidobacter agaridevorans' sp. nov., agar-degrading bacteria isolated from rhizosphere soils.</title>
        <authorList>
            <person name="Ikenaga M."/>
            <person name="Kataoka M."/>
            <person name="Murouchi A."/>
            <person name="Katsuragi S."/>
            <person name="Sakai M."/>
        </authorList>
    </citation>
    <scope>NUCLEOTIDE SEQUENCE [LARGE SCALE GENOMIC DNA]</scope>
    <source>
        <strain evidence="8">YU21-B</strain>
    </source>
</reference>
<dbReference type="Gene3D" id="3.90.180.10">
    <property type="entry name" value="Medium-chain alcohol dehydrogenases, catalytic domain"/>
    <property type="match status" value="1"/>
</dbReference>
<dbReference type="GO" id="GO:0008270">
    <property type="term" value="F:zinc ion binding"/>
    <property type="evidence" value="ECO:0007669"/>
    <property type="project" value="InterPro"/>
</dbReference>
<dbReference type="InterPro" id="IPR013149">
    <property type="entry name" value="ADH-like_C"/>
</dbReference>
<dbReference type="RefSeq" id="WP_161813764.1">
    <property type="nucleotide sequence ID" value="NZ_BLJN01000004.1"/>
</dbReference>
<evidence type="ECO:0000256" key="2">
    <source>
        <dbReference type="ARBA" id="ARBA00022723"/>
    </source>
</evidence>
<evidence type="ECO:0000259" key="6">
    <source>
        <dbReference type="SMART" id="SM00829"/>
    </source>
</evidence>
<dbReference type="InterPro" id="IPR036291">
    <property type="entry name" value="NAD(P)-bd_dom_sf"/>
</dbReference>
<dbReference type="GO" id="GO:0016616">
    <property type="term" value="F:oxidoreductase activity, acting on the CH-OH group of donors, NAD or NADP as acceptor"/>
    <property type="evidence" value="ECO:0007669"/>
    <property type="project" value="UniProtKB-ARBA"/>
</dbReference>
<dbReference type="SUPFAM" id="SSF50129">
    <property type="entry name" value="GroES-like"/>
    <property type="match status" value="1"/>
</dbReference>
<protein>
    <submittedName>
        <fullName evidence="7">IMP dehydrogenase</fullName>
    </submittedName>
</protein>
<dbReference type="InterPro" id="IPR020843">
    <property type="entry name" value="ER"/>
</dbReference>
<keyword evidence="3 5" id="KW-0862">Zinc</keyword>
<dbReference type="Pfam" id="PF00107">
    <property type="entry name" value="ADH_zinc_N"/>
    <property type="match status" value="1"/>
</dbReference>
<dbReference type="InterPro" id="IPR011032">
    <property type="entry name" value="GroES-like_sf"/>
</dbReference>
<accession>A0A829YFL8</accession>
<dbReference type="AlphaFoldDB" id="A0A829YFL8"/>
<evidence type="ECO:0000256" key="5">
    <source>
        <dbReference type="RuleBase" id="RU361277"/>
    </source>
</evidence>
<dbReference type="SUPFAM" id="SSF51735">
    <property type="entry name" value="NAD(P)-binding Rossmann-fold domains"/>
    <property type="match status" value="1"/>
</dbReference>
<feature type="domain" description="Enoyl reductase (ER)" evidence="6">
    <location>
        <begin position="10"/>
        <end position="342"/>
    </location>
</feature>
<evidence type="ECO:0000256" key="4">
    <source>
        <dbReference type="ARBA" id="ARBA00023002"/>
    </source>
</evidence>
<dbReference type="InterPro" id="IPR013154">
    <property type="entry name" value="ADH-like_N"/>
</dbReference>
<dbReference type="PANTHER" id="PTHR42813">
    <property type="entry name" value="ZINC-TYPE ALCOHOL DEHYDROGENASE-LIKE"/>
    <property type="match status" value="1"/>
</dbReference>
<dbReference type="EMBL" id="BLJN01000004">
    <property type="protein sequence ID" value="GFE82089.1"/>
    <property type="molecule type" value="Genomic_DNA"/>
</dbReference>
<evidence type="ECO:0000256" key="1">
    <source>
        <dbReference type="ARBA" id="ARBA00001947"/>
    </source>
</evidence>
<dbReference type="PANTHER" id="PTHR42813:SF2">
    <property type="entry name" value="DEHYDROGENASE, ZINC-CONTAINING, PUTATIVE (AFU_ORTHOLOGUE AFUA_2G02810)-RELATED"/>
    <property type="match status" value="1"/>
</dbReference>
<dbReference type="Gene3D" id="3.40.50.720">
    <property type="entry name" value="NAD(P)-binding Rossmann-like Domain"/>
    <property type="match status" value="1"/>
</dbReference>
<comment type="caution">
    <text evidence="7">The sequence shown here is derived from an EMBL/GenBank/DDBJ whole genome shotgun (WGS) entry which is preliminary data.</text>
</comment>
<proteinExistence type="inferred from homology"/>
<dbReference type="Pfam" id="PF08240">
    <property type="entry name" value="ADH_N"/>
    <property type="match status" value="1"/>
</dbReference>
<comment type="cofactor">
    <cofactor evidence="1 5">
        <name>Zn(2+)</name>
        <dbReference type="ChEBI" id="CHEBI:29105"/>
    </cofactor>
</comment>
<sequence>MRATIMHAAGDVRIENVPDATIVEPTDAVVRVTRACICGSDLWPYRGMEPSEGGQSMGHEAIGVVEDIGADVRTLKRGDTVIMPFACSDGTCAFCKEHLYTACVHVAFFGNNGMMGAQAEAIRIPNADGTLFAIRQKIDDALMPAVLTLSDVMGTGHHAAVVAKVGPGKDVAVVGDGAVGLCGVIAAKRLGAERIIILGHHADRIALAREFGATDVVSERGPQAIGRVRQLTRGEGAHAVLECVGHGAAMATAIEITRSGGAVGRVGVPQDETMPASQPAFYRNITIGGGPAPVRAYIDELLPDILEGRIQPAKVFDRVVDLDGVPKGYREMNDRKSIKVMIRP</sequence>
<name>A0A829YFL8_9GAMM</name>
<comment type="similarity">
    <text evidence="5">Belongs to the zinc-containing alcohol dehydrogenase family.</text>
</comment>
<evidence type="ECO:0000256" key="3">
    <source>
        <dbReference type="ARBA" id="ARBA00022833"/>
    </source>
</evidence>
<keyword evidence="4" id="KW-0560">Oxidoreductase</keyword>